<dbReference type="InterPro" id="IPR050093">
    <property type="entry name" value="ABC_SmlMolc_Importer"/>
</dbReference>
<evidence type="ECO:0000259" key="9">
    <source>
        <dbReference type="PROSITE" id="PS50893"/>
    </source>
</evidence>
<proteinExistence type="predicted"/>
<dbReference type="InterPro" id="IPR008995">
    <property type="entry name" value="Mo/tungstate-bd_C_term_dom"/>
</dbReference>
<keyword evidence="4" id="KW-0547">Nucleotide-binding</keyword>
<keyword evidence="2" id="KW-1003">Cell membrane</keyword>
<evidence type="ECO:0000256" key="3">
    <source>
        <dbReference type="ARBA" id="ARBA00022496"/>
    </source>
</evidence>
<evidence type="ECO:0000256" key="1">
    <source>
        <dbReference type="ARBA" id="ARBA00022448"/>
    </source>
</evidence>
<dbReference type="AlphaFoldDB" id="A0A1G6EVT5"/>
<dbReference type="STRING" id="617002.SAMN05660653_03212"/>
<dbReference type="GO" id="GO:0015408">
    <property type="term" value="F:ABC-type ferric iron transporter activity"/>
    <property type="evidence" value="ECO:0007669"/>
    <property type="project" value="InterPro"/>
</dbReference>
<dbReference type="Pfam" id="PF00005">
    <property type="entry name" value="ABC_tran"/>
    <property type="match status" value="1"/>
</dbReference>
<evidence type="ECO:0000256" key="5">
    <source>
        <dbReference type="ARBA" id="ARBA00022840"/>
    </source>
</evidence>
<dbReference type="SUPFAM" id="SSF50331">
    <property type="entry name" value="MOP-like"/>
    <property type="match status" value="1"/>
</dbReference>
<dbReference type="OrthoDB" id="9809450at2"/>
<gene>
    <name evidence="10" type="ORF">SAMN05660653_03212</name>
</gene>
<accession>A0A1G6EVT5</accession>
<keyword evidence="11" id="KW-1185">Reference proteome</keyword>
<keyword evidence="3" id="KW-0410">Iron transport</keyword>
<dbReference type="SUPFAM" id="SSF52540">
    <property type="entry name" value="P-loop containing nucleoside triphosphate hydrolases"/>
    <property type="match status" value="1"/>
</dbReference>
<dbReference type="InterPro" id="IPR017871">
    <property type="entry name" value="ABC_transporter-like_CS"/>
</dbReference>
<protein>
    <submittedName>
        <fullName evidence="10">Iron(III) transport system ATP-binding protein</fullName>
    </submittedName>
</protein>
<dbReference type="RefSeq" id="WP_092123929.1">
    <property type="nucleotide sequence ID" value="NZ_FMXO01000025.1"/>
</dbReference>
<dbReference type="InterPro" id="IPR015853">
    <property type="entry name" value="ABC_transpr_FbpC"/>
</dbReference>
<dbReference type="PROSITE" id="PS00211">
    <property type="entry name" value="ABC_TRANSPORTER_1"/>
    <property type="match status" value="1"/>
</dbReference>
<feature type="domain" description="ABC transporter" evidence="9">
    <location>
        <begin position="3"/>
        <end position="236"/>
    </location>
</feature>
<evidence type="ECO:0000313" key="10">
    <source>
        <dbReference type="EMBL" id="SDB61584.1"/>
    </source>
</evidence>
<dbReference type="Proteomes" id="UP000198771">
    <property type="component" value="Unassembled WGS sequence"/>
</dbReference>
<keyword evidence="7" id="KW-0406">Ion transport</keyword>
<evidence type="ECO:0000256" key="8">
    <source>
        <dbReference type="ARBA" id="ARBA00023136"/>
    </source>
</evidence>
<sequence length="359" mass="39596">MSLKIEDIRHAYNGKTVLRNINLEVQSGEVICLLGPSGCGKTTLLRLIAGLEELQSGRIQVNEQVFADGHRQMPPEQRGIGFLFQDFALFPHLTVLENTMFGLSSVKARAERRNRALNALQQVDMRDFASVYPHELSGGQQQRVALARALAPNPGIMLLDEPFSSLDARLRVQIRDQTLHVLKSSGVATVMVTHDPEEAMFMGDRIVLMHQGRIIQSGSPVELYSNPINAFVTTFFSDVNVIKGTVHDGRVETDLGVLFARDIEEGGQVEIMFRPEAVQVFQDDPKLQCVAVAAQVQATRLLPGATLVHLRLASAQTENGDIHLHARVPCVFPMPEGAKVYVHVPADQFHIFPAHSSSS</sequence>
<dbReference type="InterPro" id="IPR003439">
    <property type="entry name" value="ABC_transporter-like_ATP-bd"/>
</dbReference>
<dbReference type="GO" id="GO:0015697">
    <property type="term" value="P:quaternary ammonium group transport"/>
    <property type="evidence" value="ECO:0007669"/>
    <property type="project" value="UniProtKB-ARBA"/>
</dbReference>
<dbReference type="EMBL" id="FMXO01000025">
    <property type="protein sequence ID" value="SDB61584.1"/>
    <property type="molecule type" value="Genomic_DNA"/>
</dbReference>
<name>A0A1G6EVT5_9BACT</name>
<dbReference type="GO" id="GO:0016020">
    <property type="term" value="C:membrane"/>
    <property type="evidence" value="ECO:0007669"/>
    <property type="project" value="InterPro"/>
</dbReference>
<evidence type="ECO:0000256" key="4">
    <source>
        <dbReference type="ARBA" id="ARBA00022741"/>
    </source>
</evidence>
<keyword evidence="1" id="KW-0813">Transport</keyword>
<evidence type="ECO:0000256" key="7">
    <source>
        <dbReference type="ARBA" id="ARBA00023065"/>
    </source>
</evidence>
<dbReference type="SMART" id="SM00382">
    <property type="entry name" value="AAA"/>
    <property type="match status" value="1"/>
</dbReference>
<keyword evidence="8" id="KW-0472">Membrane</keyword>
<dbReference type="GO" id="GO:0016887">
    <property type="term" value="F:ATP hydrolysis activity"/>
    <property type="evidence" value="ECO:0007669"/>
    <property type="project" value="InterPro"/>
</dbReference>
<dbReference type="InterPro" id="IPR003593">
    <property type="entry name" value="AAA+_ATPase"/>
</dbReference>
<dbReference type="FunFam" id="3.40.50.300:FF:000425">
    <property type="entry name" value="Probable ABC transporter, ATP-binding subunit"/>
    <property type="match status" value="1"/>
</dbReference>
<dbReference type="Gene3D" id="3.40.50.300">
    <property type="entry name" value="P-loop containing nucleotide triphosphate hydrolases"/>
    <property type="match status" value="1"/>
</dbReference>
<reference evidence="10 11" key="1">
    <citation type="submission" date="2016-10" db="EMBL/GenBank/DDBJ databases">
        <authorList>
            <person name="de Groot N.N."/>
        </authorList>
    </citation>
    <scope>NUCLEOTIDE SEQUENCE [LARGE SCALE GENOMIC DNA]</scope>
    <source>
        <strain evidence="10 11">ASO4-2</strain>
    </source>
</reference>
<dbReference type="GO" id="GO:0005524">
    <property type="term" value="F:ATP binding"/>
    <property type="evidence" value="ECO:0007669"/>
    <property type="project" value="UniProtKB-KW"/>
</dbReference>
<dbReference type="PANTHER" id="PTHR42781">
    <property type="entry name" value="SPERMIDINE/PUTRESCINE IMPORT ATP-BINDING PROTEIN POTA"/>
    <property type="match status" value="1"/>
</dbReference>
<evidence type="ECO:0000256" key="2">
    <source>
        <dbReference type="ARBA" id="ARBA00022475"/>
    </source>
</evidence>
<organism evidence="10 11">
    <name type="scientific">Desulfonatronum thiosulfatophilum</name>
    <dbReference type="NCBI Taxonomy" id="617002"/>
    <lineage>
        <taxon>Bacteria</taxon>
        <taxon>Pseudomonadati</taxon>
        <taxon>Thermodesulfobacteriota</taxon>
        <taxon>Desulfovibrionia</taxon>
        <taxon>Desulfovibrionales</taxon>
        <taxon>Desulfonatronaceae</taxon>
        <taxon>Desulfonatronum</taxon>
    </lineage>
</organism>
<evidence type="ECO:0000256" key="6">
    <source>
        <dbReference type="ARBA" id="ARBA00023004"/>
    </source>
</evidence>
<dbReference type="InterPro" id="IPR027417">
    <property type="entry name" value="P-loop_NTPase"/>
</dbReference>
<dbReference type="PANTHER" id="PTHR42781:SF4">
    <property type="entry name" value="SPERMIDINE_PUTRESCINE IMPORT ATP-BINDING PROTEIN POTA"/>
    <property type="match status" value="1"/>
</dbReference>
<keyword evidence="5 10" id="KW-0067">ATP-binding</keyword>
<dbReference type="CDD" id="cd03259">
    <property type="entry name" value="ABC_Carb_Solutes_like"/>
    <property type="match status" value="1"/>
</dbReference>
<keyword evidence="6" id="KW-0408">Iron</keyword>
<evidence type="ECO:0000313" key="11">
    <source>
        <dbReference type="Proteomes" id="UP000198771"/>
    </source>
</evidence>
<dbReference type="PROSITE" id="PS50893">
    <property type="entry name" value="ABC_TRANSPORTER_2"/>
    <property type="match status" value="1"/>
</dbReference>